<comment type="caution">
    <text evidence="2">The sequence shown here is derived from an EMBL/GenBank/DDBJ whole genome shotgun (WGS) entry which is preliminary data.</text>
</comment>
<keyword evidence="3" id="KW-1185">Reference proteome</keyword>
<dbReference type="EMBL" id="BAABCP010000001">
    <property type="protein sequence ID" value="GAA3932284.1"/>
    <property type="molecule type" value="Genomic_DNA"/>
</dbReference>
<evidence type="ECO:0000313" key="3">
    <source>
        <dbReference type="Proteomes" id="UP001501591"/>
    </source>
</evidence>
<reference evidence="3" key="1">
    <citation type="journal article" date="2019" name="Int. J. Syst. Evol. Microbiol.">
        <title>The Global Catalogue of Microorganisms (GCM) 10K type strain sequencing project: providing services to taxonomists for standard genome sequencing and annotation.</title>
        <authorList>
            <consortium name="The Broad Institute Genomics Platform"/>
            <consortium name="The Broad Institute Genome Sequencing Center for Infectious Disease"/>
            <person name="Wu L."/>
            <person name="Ma J."/>
        </authorList>
    </citation>
    <scope>NUCLEOTIDE SEQUENCE [LARGE SCALE GENOMIC DNA]</scope>
    <source>
        <strain evidence="3">JCM 17024</strain>
    </source>
</reference>
<evidence type="ECO:0000259" key="1">
    <source>
        <dbReference type="Pfam" id="PF13452"/>
    </source>
</evidence>
<dbReference type="RefSeq" id="WP_344818271.1">
    <property type="nucleotide sequence ID" value="NZ_BAABCP010000001.1"/>
</dbReference>
<accession>A0ABP7MZT7</accession>
<dbReference type="Pfam" id="PF13452">
    <property type="entry name" value="FAS1_DH_region"/>
    <property type="match status" value="1"/>
</dbReference>
<organism evidence="2 3">
    <name type="scientific">Microbacterium soli</name>
    <dbReference type="NCBI Taxonomy" id="446075"/>
    <lineage>
        <taxon>Bacteria</taxon>
        <taxon>Bacillati</taxon>
        <taxon>Actinomycetota</taxon>
        <taxon>Actinomycetes</taxon>
        <taxon>Micrococcales</taxon>
        <taxon>Microbacteriaceae</taxon>
        <taxon>Microbacterium</taxon>
    </lineage>
</organism>
<protein>
    <recommendedName>
        <fullName evidence="1">FAS1-like dehydratase domain-containing protein</fullName>
    </recommendedName>
</protein>
<sequence length="163" mass="18334">MATYISESMRAAVGRVIETSTSFPIDESDVRRWIVATYFPDAPPRHRWHGEGGHIDVPEEFNPFAWVLPAGLPMGSAGRDIDQIEHQLGIEGPGLEHGLNGGMEVHYGTRMRVGETISSTTTLDSYVEKQGRLGLMLLTRTKSEWWNGRDELVKTVYNTTIRY</sequence>
<name>A0ABP7MZT7_9MICO</name>
<dbReference type="Proteomes" id="UP001501591">
    <property type="component" value="Unassembled WGS sequence"/>
</dbReference>
<dbReference type="InterPro" id="IPR039569">
    <property type="entry name" value="FAS1-like_DH_region"/>
</dbReference>
<proteinExistence type="predicted"/>
<dbReference type="InterPro" id="IPR029069">
    <property type="entry name" value="HotDog_dom_sf"/>
</dbReference>
<evidence type="ECO:0000313" key="2">
    <source>
        <dbReference type="EMBL" id="GAA3932284.1"/>
    </source>
</evidence>
<dbReference type="SUPFAM" id="SSF54637">
    <property type="entry name" value="Thioesterase/thiol ester dehydrase-isomerase"/>
    <property type="match status" value="1"/>
</dbReference>
<gene>
    <name evidence="2" type="ORF">GCM10022383_08540</name>
</gene>
<feature type="domain" description="FAS1-like dehydratase" evidence="1">
    <location>
        <begin position="11"/>
        <end position="155"/>
    </location>
</feature>
<dbReference type="Gene3D" id="3.10.129.10">
    <property type="entry name" value="Hotdog Thioesterase"/>
    <property type="match status" value="1"/>
</dbReference>